<feature type="non-terminal residue" evidence="5">
    <location>
        <position position="1"/>
    </location>
</feature>
<organism evidence="5 6">
    <name type="scientific">Dactylonectria estremocensis</name>
    <dbReference type="NCBI Taxonomy" id="1079267"/>
    <lineage>
        <taxon>Eukaryota</taxon>
        <taxon>Fungi</taxon>
        <taxon>Dikarya</taxon>
        <taxon>Ascomycota</taxon>
        <taxon>Pezizomycotina</taxon>
        <taxon>Sordariomycetes</taxon>
        <taxon>Hypocreomycetidae</taxon>
        <taxon>Hypocreales</taxon>
        <taxon>Nectriaceae</taxon>
        <taxon>Dactylonectria</taxon>
    </lineage>
</organism>
<reference evidence="5" key="1">
    <citation type="journal article" date="2021" name="Nat. Commun.">
        <title>Genetic determinants of endophytism in the Arabidopsis root mycobiome.</title>
        <authorList>
            <person name="Mesny F."/>
            <person name="Miyauchi S."/>
            <person name="Thiergart T."/>
            <person name="Pickel B."/>
            <person name="Atanasova L."/>
            <person name="Karlsson M."/>
            <person name="Huettel B."/>
            <person name="Barry K.W."/>
            <person name="Haridas S."/>
            <person name="Chen C."/>
            <person name="Bauer D."/>
            <person name="Andreopoulos W."/>
            <person name="Pangilinan J."/>
            <person name="LaButti K."/>
            <person name="Riley R."/>
            <person name="Lipzen A."/>
            <person name="Clum A."/>
            <person name="Drula E."/>
            <person name="Henrissat B."/>
            <person name="Kohler A."/>
            <person name="Grigoriev I.V."/>
            <person name="Martin F.M."/>
            <person name="Hacquard S."/>
        </authorList>
    </citation>
    <scope>NUCLEOTIDE SEQUENCE</scope>
    <source>
        <strain evidence="5">MPI-CAGE-AT-0021</strain>
    </source>
</reference>
<comment type="caution">
    <text evidence="5">The sequence shown here is derived from an EMBL/GenBank/DDBJ whole genome shotgun (WGS) entry which is preliminary data.</text>
</comment>
<evidence type="ECO:0000259" key="4">
    <source>
        <dbReference type="Pfam" id="PF01494"/>
    </source>
</evidence>
<evidence type="ECO:0000256" key="1">
    <source>
        <dbReference type="ARBA" id="ARBA00022630"/>
    </source>
</evidence>
<dbReference type="InterPro" id="IPR002938">
    <property type="entry name" value="FAD-bd"/>
</dbReference>
<proteinExistence type="predicted"/>
<feature type="domain" description="FAD-binding" evidence="4">
    <location>
        <begin position="4"/>
        <end position="53"/>
    </location>
</feature>
<evidence type="ECO:0000313" key="6">
    <source>
        <dbReference type="Proteomes" id="UP000717696"/>
    </source>
</evidence>
<dbReference type="GO" id="GO:0071949">
    <property type="term" value="F:FAD binding"/>
    <property type="evidence" value="ECO:0007669"/>
    <property type="project" value="InterPro"/>
</dbReference>
<dbReference type="GO" id="GO:0016709">
    <property type="term" value="F:oxidoreductase activity, acting on paired donors, with incorporation or reduction of molecular oxygen, NAD(P)H as one donor, and incorporation of one atom of oxygen"/>
    <property type="evidence" value="ECO:0007669"/>
    <property type="project" value="UniProtKB-ARBA"/>
</dbReference>
<sequence>YSFSQKVVNRWFHENVMLIGDAAHVFPPFGAQGIASGLRDALGLSWRLAILCNPQLRAHVPASRDALLHGWSRERRKGVDDASILTASNGNILLSKSYLLTSILSITSGALEYLPRFRDWLVNRQVDDKDGYRGVEDGFFLEKQGGGIKTAQVCVKTVDGFAQLSDEVFKGHGGFLTLLLLGQPNDREVSALEEALADAKLPRYLLSDDVVELCDGASSSSSTAPATSKTKKLYLGTPEDTVRLTGETLVPLYNPAPFRGRFQPLTRFALIRPDLIVFSQAQGLEQLMLQLRTALDMIECT</sequence>
<name>A0A9P9FEW0_9HYPO</name>
<dbReference type="Gene3D" id="3.50.50.60">
    <property type="entry name" value="FAD/NAD(P)-binding domain"/>
    <property type="match status" value="1"/>
</dbReference>
<accession>A0A9P9FEW0</accession>
<evidence type="ECO:0000256" key="2">
    <source>
        <dbReference type="ARBA" id="ARBA00022827"/>
    </source>
</evidence>
<dbReference type="Pfam" id="PF01494">
    <property type="entry name" value="FAD_binding_3"/>
    <property type="match status" value="1"/>
</dbReference>
<dbReference type="SUPFAM" id="SSF51905">
    <property type="entry name" value="FAD/NAD(P)-binding domain"/>
    <property type="match status" value="1"/>
</dbReference>
<dbReference type="PRINTS" id="PR00420">
    <property type="entry name" value="RNGMNOXGNASE"/>
</dbReference>
<dbReference type="EMBL" id="JAGMUU010000002">
    <property type="protein sequence ID" value="KAH7160516.1"/>
    <property type="molecule type" value="Genomic_DNA"/>
</dbReference>
<dbReference type="InterPro" id="IPR050641">
    <property type="entry name" value="RIFMO-like"/>
</dbReference>
<keyword evidence="3" id="KW-0560">Oxidoreductase</keyword>
<dbReference type="OrthoDB" id="2096480at2759"/>
<keyword evidence="2" id="KW-0274">FAD</keyword>
<protein>
    <recommendedName>
        <fullName evidence="4">FAD-binding domain-containing protein</fullName>
    </recommendedName>
</protein>
<evidence type="ECO:0000256" key="3">
    <source>
        <dbReference type="ARBA" id="ARBA00023002"/>
    </source>
</evidence>
<keyword evidence="1" id="KW-0285">Flavoprotein</keyword>
<dbReference type="Proteomes" id="UP000717696">
    <property type="component" value="Unassembled WGS sequence"/>
</dbReference>
<keyword evidence="6" id="KW-1185">Reference proteome</keyword>
<dbReference type="InterPro" id="IPR036188">
    <property type="entry name" value="FAD/NAD-bd_sf"/>
</dbReference>
<dbReference type="PANTHER" id="PTHR43004:SF17">
    <property type="entry name" value="PUTATIVE-RELATED"/>
    <property type="match status" value="1"/>
</dbReference>
<dbReference type="PANTHER" id="PTHR43004">
    <property type="entry name" value="TRK SYSTEM POTASSIUM UPTAKE PROTEIN"/>
    <property type="match status" value="1"/>
</dbReference>
<gene>
    <name evidence="5" type="ORF">B0J13DRAFT_433063</name>
</gene>
<evidence type="ECO:0000313" key="5">
    <source>
        <dbReference type="EMBL" id="KAH7160516.1"/>
    </source>
</evidence>
<dbReference type="AlphaFoldDB" id="A0A9P9FEW0"/>